<proteinExistence type="predicted"/>
<protein>
    <recommendedName>
        <fullName evidence="4">TonB-dependent receptor</fullName>
    </recommendedName>
</protein>
<evidence type="ECO:0008006" key="4">
    <source>
        <dbReference type="Google" id="ProtNLM"/>
    </source>
</evidence>
<dbReference type="GO" id="GO:0044718">
    <property type="term" value="P:siderophore transmembrane transport"/>
    <property type="evidence" value="ECO:0007669"/>
    <property type="project" value="TreeGrafter"/>
</dbReference>
<dbReference type="EMBL" id="LGGN01000386">
    <property type="protein sequence ID" value="KUK75291.1"/>
    <property type="molecule type" value="Genomic_DNA"/>
</dbReference>
<dbReference type="GO" id="GO:0015344">
    <property type="term" value="F:siderophore uptake transmembrane transporter activity"/>
    <property type="evidence" value="ECO:0007669"/>
    <property type="project" value="TreeGrafter"/>
</dbReference>
<dbReference type="PANTHER" id="PTHR30069">
    <property type="entry name" value="TONB-DEPENDENT OUTER MEMBRANE RECEPTOR"/>
    <property type="match status" value="1"/>
</dbReference>
<gene>
    <name evidence="2" type="ORF">XD92_1563</name>
</gene>
<reference evidence="3" key="1">
    <citation type="journal article" date="2015" name="MBio">
        <title>Genome-Resolved Metagenomic Analysis Reveals Roles for Candidate Phyla and Other Microbial Community Members in Biogeochemical Transformations in Oil Reservoirs.</title>
        <authorList>
            <person name="Hu P."/>
            <person name="Tom L."/>
            <person name="Singh A."/>
            <person name="Thomas B.C."/>
            <person name="Baker B.J."/>
            <person name="Piceno Y.M."/>
            <person name="Andersen G.L."/>
            <person name="Banfield J.F."/>
        </authorList>
    </citation>
    <scope>NUCLEOTIDE SEQUENCE [LARGE SCALE GENOMIC DNA]</scope>
</reference>
<name>A0A101HEC7_9BACT</name>
<dbReference type="Proteomes" id="UP000053860">
    <property type="component" value="Unassembled WGS sequence"/>
</dbReference>
<feature type="non-terminal residue" evidence="2">
    <location>
        <position position="1"/>
    </location>
</feature>
<evidence type="ECO:0000313" key="2">
    <source>
        <dbReference type="EMBL" id="KUK75291.1"/>
    </source>
</evidence>
<accession>A0A101HEC7</accession>
<dbReference type="PANTHER" id="PTHR30069:SF29">
    <property type="entry name" value="HEMOGLOBIN AND HEMOGLOBIN-HAPTOGLOBIN-BINDING PROTEIN 1-RELATED"/>
    <property type="match status" value="1"/>
</dbReference>
<dbReference type="InterPro" id="IPR039426">
    <property type="entry name" value="TonB-dep_rcpt-like"/>
</dbReference>
<dbReference type="AlphaFoldDB" id="A0A101HEC7"/>
<sequence>EGDLFKAITLLPGAQATGTDGRLLIRGGDSSESQTYIDDMHVLSPYGATFPYQQARTRYSPFFFSGVNFSMGGFSSEYSQSLSSVLPLYTRDEAKDSKTGVSLMNVSLGGGGTKAWEKASLSFNGDYTNMDSYFRLFYPEQAEQWNRPFHSLALQKQFRYSPGEHTHFKTFFTFDRSAFNRLERPAFGESREIDFNEDNLYLNSTYRTRDRSGMNWFVGAAFGWNRRRIAGAEISGDKLSESESELHLKVKTGKRISRLFKMDAGAESFLKQYEMDYTILAPPLSPRLNHHISGIYFSGDFNLLDNLLLNTSVRGEYTSLNDDIALLPRLALSYKLNDIIFSGVAGRYQQMTGKEYLIRNGALSNERNLQYLLGIYYQKDEKIFRAEAYHKDYERLPLQQQQLGYTSEGEGYSSGVDLFYNDRMFLKHWDYMVAYTFNDSRRRYLHYPVPVQPHYVTRHNASVSVRYTNFDRLRSMISITQRYASGRPYHDPNGEGFMSGCTPQLHTTDVSWTILAHKKLIIYLSASNIFGRKNIYGYHYNSTPNNAGIYERKPILLEQPQNFYVGFFLTLGKNVAYEATHF</sequence>
<dbReference type="SUPFAM" id="SSF56935">
    <property type="entry name" value="Porins"/>
    <property type="match status" value="1"/>
</dbReference>
<dbReference type="GO" id="GO:0009279">
    <property type="term" value="C:cell outer membrane"/>
    <property type="evidence" value="ECO:0007669"/>
    <property type="project" value="TreeGrafter"/>
</dbReference>
<comment type="caution">
    <text evidence="2">The sequence shown here is derived from an EMBL/GenBank/DDBJ whole genome shotgun (WGS) entry which is preliminary data.</text>
</comment>
<evidence type="ECO:0000256" key="1">
    <source>
        <dbReference type="ARBA" id="ARBA00022729"/>
    </source>
</evidence>
<keyword evidence="1" id="KW-0732">Signal</keyword>
<evidence type="ECO:0000313" key="3">
    <source>
        <dbReference type="Proteomes" id="UP000053860"/>
    </source>
</evidence>
<organism evidence="2 3">
    <name type="scientific">Proteiniphilum acetatigenes</name>
    <dbReference type="NCBI Taxonomy" id="294710"/>
    <lineage>
        <taxon>Bacteria</taxon>
        <taxon>Pseudomonadati</taxon>
        <taxon>Bacteroidota</taxon>
        <taxon>Bacteroidia</taxon>
        <taxon>Bacteroidales</taxon>
        <taxon>Dysgonomonadaceae</taxon>
        <taxon>Proteiniphilum</taxon>
    </lineage>
</organism>